<dbReference type="PANTHER" id="PTHR33568:SF3">
    <property type="entry name" value="DNA-DIRECTED DNA POLYMERASE"/>
    <property type="match status" value="1"/>
</dbReference>
<keyword evidence="7" id="KW-0238">DNA-binding</keyword>
<evidence type="ECO:0000256" key="7">
    <source>
        <dbReference type="ARBA" id="ARBA00023125"/>
    </source>
</evidence>
<evidence type="ECO:0000313" key="10">
    <source>
        <dbReference type="EMBL" id="KGN43993.1"/>
    </source>
</evidence>
<dbReference type="InterPro" id="IPR043502">
    <property type="entry name" value="DNA/RNA_pol_sf"/>
</dbReference>
<dbReference type="STRING" id="3659.A0A0A0K3F4"/>
<evidence type="ECO:0000256" key="6">
    <source>
        <dbReference type="ARBA" id="ARBA00022932"/>
    </source>
</evidence>
<gene>
    <name evidence="10" type="ORF">Csa_7G081710</name>
</gene>
<organism evidence="10 11">
    <name type="scientific">Cucumis sativus</name>
    <name type="common">Cucumber</name>
    <dbReference type="NCBI Taxonomy" id="3659"/>
    <lineage>
        <taxon>Eukaryota</taxon>
        <taxon>Viridiplantae</taxon>
        <taxon>Streptophyta</taxon>
        <taxon>Embryophyta</taxon>
        <taxon>Tracheophyta</taxon>
        <taxon>Spermatophyta</taxon>
        <taxon>Magnoliopsida</taxon>
        <taxon>eudicotyledons</taxon>
        <taxon>Gunneridae</taxon>
        <taxon>Pentapetalae</taxon>
        <taxon>rosids</taxon>
        <taxon>fabids</taxon>
        <taxon>Cucurbitales</taxon>
        <taxon>Cucurbitaceae</taxon>
        <taxon>Benincaseae</taxon>
        <taxon>Cucumis</taxon>
    </lineage>
</organism>
<evidence type="ECO:0000256" key="2">
    <source>
        <dbReference type="ARBA" id="ARBA00012417"/>
    </source>
</evidence>
<dbReference type="EMBL" id="CM002928">
    <property type="protein sequence ID" value="KGN43993.1"/>
    <property type="molecule type" value="Genomic_DNA"/>
</dbReference>
<dbReference type="GO" id="GO:0000166">
    <property type="term" value="F:nucleotide binding"/>
    <property type="evidence" value="ECO:0007669"/>
    <property type="project" value="InterPro"/>
</dbReference>
<dbReference type="Gramene" id="KGN43993">
    <property type="protein sequence ID" value="KGN43993"/>
    <property type="gene ID" value="Csa_7G081710"/>
</dbReference>
<evidence type="ECO:0000313" key="11">
    <source>
        <dbReference type="Proteomes" id="UP000029981"/>
    </source>
</evidence>
<protein>
    <recommendedName>
        <fullName evidence="2">DNA-directed DNA polymerase</fullName>
        <ecNumber evidence="2">2.7.7.7</ecNumber>
    </recommendedName>
</protein>
<reference evidence="10 11" key="1">
    <citation type="journal article" date="2009" name="Nat. Genet.">
        <title>The genome of the cucumber, Cucumis sativus L.</title>
        <authorList>
            <person name="Huang S."/>
            <person name="Li R."/>
            <person name="Zhang Z."/>
            <person name="Li L."/>
            <person name="Gu X."/>
            <person name="Fan W."/>
            <person name="Lucas W.J."/>
            <person name="Wang X."/>
            <person name="Xie B."/>
            <person name="Ni P."/>
            <person name="Ren Y."/>
            <person name="Zhu H."/>
            <person name="Li J."/>
            <person name="Lin K."/>
            <person name="Jin W."/>
            <person name="Fei Z."/>
            <person name="Li G."/>
            <person name="Staub J."/>
            <person name="Kilian A."/>
            <person name="van der Vossen E.A."/>
            <person name="Wu Y."/>
            <person name="Guo J."/>
            <person name="He J."/>
            <person name="Jia Z."/>
            <person name="Ren Y."/>
            <person name="Tian G."/>
            <person name="Lu Y."/>
            <person name="Ruan J."/>
            <person name="Qian W."/>
            <person name="Wang M."/>
            <person name="Huang Q."/>
            <person name="Li B."/>
            <person name="Xuan Z."/>
            <person name="Cao J."/>
            <person name="Asan"/>
            <person name="Wu Z."/>
            <person name="Zhang J."/>
            <person name="Cai Q."/>
            <person name="Bai Y."/>
            <person name="Zhao B."/>
            <person name="Han Y."/>
            <person name="Li Y."/>
            <person name="Li X."/>
            <person name="Wang S."/>
            <person name="Shi Q."/>
            <person name="Liu S."/>
            <person name="Cho W.K."/>
            <person name="Kim J.Y."/>
            <person name="Xu Y."/>
            <person name="Heller-Uszynska K."/>
            <person name="Miao H."/>
            <person name="Cheng Z."/>
            <person name="Zhang S."/>
            <person name="Wu J."/>
            <person name="Yang Y."/>
            <person name="Kang H."/>
            <person name="Li M."/>
            <person name="Liang H."/>
            <person name="Ren X."/>
            <person name="Shi Z."/>
            <person name="Wen M."/>
            <person name="Jian M."/>
            <person name="Yang H."/>
            <person name="Zhang G."/>
            <person name="Yang Z."/>
            <person name="Chen R."/>
            <person name="Liu S."/>
            <person name="Li J."/>
            <person name="Ma L."/>
            <person name="Liu H."/>
            <person name="Zhou Y."/>
            <person name="Zhao J."/>
            <person name="Fang X."/>
            <person name="Li G."/>
            <person name="Fang L."/>
            <person name="Li Y."/>
            <person name="Liu D."/>
            <person name="Zheng H."/>
            <person name="Zhang Y."/>
            <person name="Qin N."/>
            <person name="Li Z."/>
            <person name="Yang G."/>
            <person name="Yang S."/>
            <person name="Bolund L."/>
            <person name="Kristiansen K."/>
            <person name="Zheng H."/>
            <person name="Li S."/>
            <person name="Zhang X."/>
            <person name="Yang H."/>
            <person name="Wang J."/>
            <person name="Sun R."/>
            <person name="Zhang B."/>
            <person name="Jiang S."/>
            <person name="Wang J."/>
            <person name="Du Y."/>
            <person name="Li S."/>
        </authorList>
    </citation>
    <scope>NUCLEOTIDE SEQUENCE [LARGE SCALE GENOMIC DNA]</scope>
    <source>
        <strain evidence="11">cv. 9930</strain>
    </source>
</reference>
<dbReference type="GO" id="GO:0006260">
    <property type="term" value="P:DNA replication"/>
    <property type="evidence" value="ECO:0007669"/>
    <property type="project" value="UniProtKB-KW"/>
</dbReference>
<dbReference type="AlphaFoldDB" id="A0A0A0K3F4"/>
<dbReference type="eggNOG" id="ENOG502R6TI">
    <property type="taxonomic scope" value="Eukaryota"/>
</dbReference>
<proteinExistence type="inferred from homology"/>
<evidence type="ECO:0000259" key="9">
    <source>
        <dbReference type="Pfam" id="PF03175"/>
    </source>
</evidence>
<evidence type="ECO:0000256" key="1">
    <source>
        <dbReference type="ARBA" id="ARBA00005755"/>
    </source>
</evidence>
<comment type="catalytic activity">
    <reaction evidence="8">
        <text>DNA(n) + a 2'-deoxyribonucleoside 5'-triphosphate = DNA(n+1) + diphosphate</text>
        <dbReference type="Rhea" id="RHEA:22508"/>
        <dbReference type="Rhea" id="RHEA-COMP:17339"/>
        <dbReference type="Rhea" id="RHEA-COMP:17340"/>
        <dbReference type="ChEBI" id="CHEBI:33019"/>
        <dbReference type="ChEBI" id="CHEBI:61560"/>
        <dbReference type="ChEBI" id="CHEBI:173112"/>
        <dbReference type="EC" id="2.7.7.7"/>
    </reaction>
</comment>
<dbReference type="Gene3D" id="1.10.287.690">
    <property type="entry name" value="Helix hairpin bin"/>
    <property type="match status" value="1"/>
</dbReference>
<keyword evidence="3" id="KW-0808">Transferase</keyword>
<keyword evidence="5" id="KW-0235">DNA replication</keyword>
<evidence type="ECO:0000256" key="8">
    <source>
        <dbReference type="ARBA" id="ARBA00049244"/>
    </source>
</evidence>
<evidence type="ECO:0000256" key="3">
    <source>
        <dbReference type="ARBA" id="ARBA00022679"/>
    </source>
</evidence>
<keyword evidence="4" id="KW-0548">Nucleotidyltransferase</keyword>
<dbReference type="SUPFAM" id="SSF56672">
    <property type="entry name" value="DNA/RNA polymerases"/>
    <property type="match status" value="1"/>
</dbReference>
<feature type="domain" description="DNA-directed DNA polymerase family B mitochondria/virus" evidence="9">
    <location>
        <begin position="24"/>
        <end position="276"/>
    </location>
</feature>
<dbReference type="PANTHER" id="PTHR33568">
    <property type="entry name" value="DNA POLYMERASE"/>
    <property type="match status" value="1"/>
</dbReference>
<dbReference type="GO" id="GO:0003677">
    <property type="term" value="F:DNA binding"/>
    <property type="evidence" value="ECO:0007669"/>
    <property type="project" value="UniProtKB-KW"/>
</dbReference>
<evidence type="ECO:0000256" key="4">
    <source>
        <dbReference type="ARBA" id="ARBA00022695"/>
    </source>
</evidence>
<keyword evidence="6" id="KW-0239">DNA-directed DNA polymerase</keyword>
<comment type="similarity">
    <text evidence="1">Belongs to the DNA polymerase type-B family.</text>
</comment>
<evidence type="ECO:0000256" key="5">
    <source>
        <dbReference type="ARBA" id="ARBA00022705"/>
    </source>
</evidence>
<dbReference type="GO" id="GO:0003887">
    <property type="term" value="F:DNA-directed DNA polymerase activity"/>
    <property type="evidence" value="ECO:0007669"/>
    <property type="project" value="UniProtKB-KW"/>
</dbReference>
<reference evidence="10 11" key="2">
    <citation type="journal article" date="2009" name="PLoS ONE">
        <title>An integrated genetic and cytogenetic map of the cucumber genome.</title>
        <authorList>
            <person name="Ren Y."/>
            <person name="Zhang Z."/>
            <person name="Liu J."/>
            <person name="Staub J.E."/>
            <person name="Han Y."/>
            <person name="Cheng Z."/>
            <person name="Li X."/>
            <person name="Lu J."/>
            <person name="Miao H."/>
            <person name="Kang H."/>
            <person name="Xie B."/>
            <person name="Gu X."/>
            <person name="Wang X."/>
            <person name="Du Y."/>
            <person name="Jin W."/>
            <person name="Huang S."/>
        </authorList>
    </citation>
    <scope>NUCLEOTIDE SEQUENCE [LARGE SCALE GENOMIC DNA]</scope>
    <source>
        <strain evidence="11">cv. 9930</strain>
    </source>
</reference>
<dbReference type="Gene3D" id="3.90.1600.10">
    <property type="entry name" value="Palm domain of DNA polymerase"/>
    <property type="match status" value="1"/>
</dbReference>
<dbReference type="InterPro" id="IPR004868">
    <property type="entry name" value="DNA-dir_DNA_pol_B_mt/vir"/>
</dbReference>
<name>A0A0A0K3F4_CUCSA</name>
<dbReference type="InterPro" id="IPR023211">
    <property type="entry name" value="DNA_pol_palm_dom_sf"/>
</dbReference>
<dbReference type="EC" id="2.7.7.7" evidence="2"/>
<keyword evidence="11" id="KW-1185">Reference proteome</keyword>
<dbReference type="Pfam" id="PF03175">
    <property type="entry name" value="DNA_pol_B_2"/>
    <property type="match status" value="1"/>
</dbReference>
<dbReference type="Proteomes" id="UP000029981">
    <property type="component" value="Chromosome 7"/>
</dbReference>
<reference evidence="10 11" key="4">
    <citation type="journal article" date="2011" name="BMC Genomics">
        <title>RNA-Seq improves annotation of protein-coding genes in the cucumber genome.</title>
        <authorList>
            <person name="Li Z."/>
            <person name="Zhang Z."/>
            <person name="Yan P."/>
            <person name="Huang S."/>
            <person name="Fei Z."/>
            <person name="Lin K."/>
        </authorList>
    </citation>
    <scope>NUCLEOTIDE SEQUENCE [LARGE SCALE GENOMIC DNA]</scope>
    <source>
        <strain evidence="11">cv. 9930</strain>
    </source>
</reference>
<sequence>MTLCPELGVKGYIDHKDVVVSDLEDRREELISYLRQDILILGGVFLKSQEINWAKYKIDIVRTMTLSGLSLKIFRKKYFDDTSFHISIPTRNQDTFIRRGYYGGHVDVYKPVGLDLDYYDVNSLYPFVMKSYPMPSGVPVWVNNLSGGVDLDTLFGFIEAYVVCPSSIERPFLPFKEKSGTLIFPTGKFIGVYYSEEFKFARTLGYEIIPLRGYFFEKKKSPFEGVINDLHSSRLEAKKRADAPMSWIYKILIHSLYGRLGINPESIITEICNQKHGRPRVESTPDVRCSYSCCYKSLCSDIHYPYISRPDCYYTDTDSIILGSPLPEDLISTTELVSDDTRIVKHKGPAKDFVTPEFFEQLLADPSFSKEIAHQANF</sequence>
<dbReference type="OMA" id="WFELQYA"/>
<accession>A0A0A0K3F4</accession>
<reference evidence="10 11" key="3">
    <citation type="journal article" date="2010" name="BMC Genomics">
        <title>Transcriptome sequencing and comparative analysis of cucumber flowers with different sex types.</title>
        <authorList>
            <person name="Guo S."/>
            <person name="Zheng Y."/>
            <person name="Joung J.G."/>
            <person name="Liu S."/>
            <person name="Zhang Z."/>
            <person name="Crasta O.R."/>
            <person name="Sobral B.W."/>
            <person name="Xu Y."/>
            <person name="Huang S."/>
            <person name="Fei Z."/>
        </authorList>
    </citation>
    <scope>NUCLEOTIDE SEQUENCE [LARGE SCALE GENOMIC DNA]</scope>
    <source>
        <strain evidence="11">cv. 9930</strain>
    </source>
</reference>